<dbReference type="InterPro" id="IPR025700">
    <property type="entry name" value="Lys/Orn_oxygenase"/>
</dbReference>
<evidence type="ECO:0000256" key="9">
    <source>
        <dbReference type="ARBA" id="ARBA00023002"/>
    </source>
</evidence>
<keyword evidence="9" id="KW-0560">Oxidoreductase</keyword>
<accession>A0A1C4Y4I2</accession>
<keyword evidence="8" id="KW-0521">NADP</keyword>
<evidence type="ECO:0000256" key="11">
    <source>
        <dbReference type="ARBA" id="ARBA00029939"/>
    </source>
</evidence>
<dbReference type="Gene3D" id="3.50.50.60">
    <property type="entry name" value="FAD/NAD(P)-binding domain"/>
    <property type="match status" value="1"/>
</dbReference>
<name>A0A1C4Y4I2_9ACTN</name>
<protein>
    <recommendedName>
        <fullName evidence="5">L-lysine N6-monooxygenase MbtG</fullName>
        <ecNumber evidence="4">1.14.13.59</ecNumber>
    </recommendedName>
    <alternativeName>
        <fullName evidence="14">Lysine 6-N-hydroxylase</fullName>
    </alternativeName>
    <alternativeName>
        <fullName evidence="13">Lysine N6-hydroxylase</fullName>
    </alternativeName>
    <alternativeName>
        <fullName evidence="11">Lysine-N-oxygenase</fullName>
    </alternativeName>
    <alternativeName>
        <fullName evidence="12">Mycobactin synthase protein G</fullName>
    </alternativeName>
</protein>
<dbReference type="InterPro" id="IPR036188">
    <property type="entry name" value="FAD/NAD-bd_sf"/>
</dbReference>
<comment type="cofactor">
    <cofactor evidence="1">
        <name>FAD</name>
        <dbReference type="ChEBI" id="CHEBI:57692"/>
    </cofactor>
</comment>
<evidence type="ECO:0000256" key="15">
    <source>
        <dbReference type="ARBA" id="ARBA00048407"/>
    </source>
</evidence>
<keyword evidence="17" id="KW-1185">Reference proteome</keyword>
<dbReference type="GO" id="GO:0047091">
    <property type="term" value="F:L-lysine 6-monooxygenase (NADPH) activity"/>
    <property type="evidence" value="ECO:0007669"/>
    <property type="project" value="UniProtKB-EC"/>
</dbReference>
<organism evidence="16 17">
    <name type="scientific">Micromonospora matsumotoense</name>
    <dbReference type="NCBI Taxonomy" id="121616"/>
    <lineage>
        <taxon>Bacteria</taxon>
        <taxon>Bacillati</taxon>
        <taxon>Actinomycetota</taxon>
        <taxon>Actinomycetes</taxon>
        <taxon>Micromonosporales</taxon>
        <taxon>Micromonosporaceae</taxon>
        <taxon>Micromonospora</taxon>
    </lineage>
</organism>
<proteinExistence type="inferred from homology"/>
<evidence type="ECO:0000313" key="16">
    <source>
        <dbReference type="EMBL" id="SCF15637.1"/>
    </source>
</evidence>
<dbReference type="AlphaFoldDB" id="A0A1C4Y4I2"/>
<gene>
    <name evidence="16" type="ORF">GA0070216_105369</name>
</gene>
<dbReference type="Proteomes" id="UP000198797">
    <property type="component" value="Unassembled WGS sequence"/>
</dbReference>
<evidence type="ECO:0000256" key="14">
    <source>
        <dbReference type="ARBA" id="ARBA00032738"/>
    </source>
</evidence>
<evidence type="ECO:0000256" key="4">
    <source>
        <dbReference type="ARBA" id="ARBA00013076"/>
    </source>
</evidence>
<evidence type="ECO:0000256" key="10">
    <source>
        <dbReference type="ARBA" id="ARBA00023033"/>
    </source>
</evidence>
<comment type="pathway">
    <text evidence="2">Siderophore biosynthesis.</text>
</comment>
<dbReference type="Pfam" id="PF13434">
    <property type="entry name" value="Lys_Orn_oxgnase"/>
    <property type="match status" value="1"/>
</dbReference>
<comment type="similarity">
    <text evidence="3">Belongs to the lysine N(6)-hydroxylase/L-ornithine N(5)-oxygenase family.</text>
</comment>
<dbReference type="RefSeq" id="WP_091245037.1">
    <property type="nucleotide sequence ID" value="NZ_FMCU01000005.1"/>
</dbReference>
<evidence type="ECO:0000256" key="3">
    <source>
        <dbReference type="ARBA" id="ARBA00007588"/>
    </source>
</evidence>
<evidence type="ECO:0000256" key="8">
    <source>
        <dbReference type="ARBA" id="ARBA00022857"/>
    </source>
</evidence>
<evidence type="ECO:0000256" key="12">
    <source>
        <dbReference type="ARBA" id="ARBA00031158"/>
    </source>
</evidence>
<evidence type="ECO:0000256" key="13">
    <source>
        <dbReference type="ARBA" id="ARBA00032493"/>
    </source>
</evidence>
<dbReference type="EC" id="1.14.13.59" evidence="4"/>
<evidence type="ECO:0000313" key="17">
    <source>
        <dbReference type="Proteomes" id="UP000198797"/>
    </source>
</evidence>
<sequence length="419" mass="46541">MTQTYHTVGIGAGPANLSLAAMYGVLAPHEIALFESRDQPGWHDGMLHSGVRMQTGWVKDLVSLYDPTHPLSFLNYLVTTGRVYALLGAGFDTIPRIEYQQYLGWAAAQLPNIVYGTRIDRVDFDGELVSRSGDVAVARSRHLVLGTGTVPFLPHFLAALDPRHVFVADELHHRLSTVADEPDAPWIVMGSGQTSAECVAALLARGVRDIRWIGRRSWFAPLEDSPSANDLYRPAYQEAFLNLSRDVRERLVSGQILTSDGISPGTLRGIYQHNYEERLRTGRFPVTIMPSRTVTAARQLDGEIELECLTAGSGEERHRAVHLVVAAGRQQAPLPFDEELAALVDIDERGQPVIESDYSIRWKHADQHKIFVLNRGRYVQGLVDSNLSILPVRSAMVLNSIAGRVVCPFRDEFVSTRWA</sequence>
<evidence type="ECO:0000256" key="5">
    <source>
        <dbReference type="ARBA" id="ARBA00016406"/>
    </source>
</evidence>
<keyword evidence="6" id="KW-0285">Flavoprotein</keyword>
<keyword evidence="10" id="KW-0503">Monooxygenase</keyword>
<evidence type="ECO:0000256" key="7">
    <source>
        <dbReference type="ARBA" id="ARBA00022827"/>
    </source>
</evidence>
<dbReference type="STRING" id="121616.GA0070216_105369"/>
<dbReference type="SUPFAM" id="SSF51905">
    <property type="entry name" value="FAD/NAD(P)-binding domain"/>
    <property type="match status" value="1"/>
</dbReference>
<dbReference type="OrthoDB" id="7527071at2"/>
<evidence type="ECO:0000256" key="2">
    <source>
        <dbReference type="ARBA" id="ARBA00004924"/>
    </source>
</evidence>
<keyword evidence="7" id="KW-0274">FAD</keyword>
<comment type="catalytic activity">
    <reaction evidence="15">
        <text>L-lysine + NADPH + O2 = N(6)-hydroxy-L-lysine + NADP(+) + H2O</text>
        <dbReference type="Rhea" id="RHEA:23228"/>
        <dbReference type="ChEBI" id="CHEBI:15377"/>
        <dbReference type="ChEBI" id="CHEBI:15379"/>
        <dbReference type="ChEBI" id="CHEBI:32551"/>
        <dbReference type="ChEBI" id="CHEBI:57783"/>
        <dbReference type="ChEBI" id="CHEBI:57820"/>
        <dbReference type="ChEBI" id="CHEBI:58349"/>
        <dbReference type="EC" id="1.14.13.59"/>
    </reaction>
</comment>
<dbReference type="PANTHER" id="PTHR42802">
    <property type="entry name" value="MONOOXYGENASE"/>
    <property type="match status" value="1"/>
</dbReference>
<dbReference type="PANTHER" id="PTHR42802:SF1">
    <property type="entry name" value="L-ORNITHINE N(5)-MONOOXYGENASE"/>
    <property type="match status" value="1"/>
</dbReference>
<evidence type="ECO:0000256" key="6">
    <source>
        <dbReference type="ARBA" id="ARBA00022630"/>
    </source>
</evidence>
<reference evidence="17" key="1">
    <citation type="submission" date="2016-06" db="EMBL/GenBank/DDBJ databases">
        <authorList>
            <person name="Varghese N."/>
            <person name="Submissions Spin"/>
        </authorList>
    </citation>
    <scope>NUCLEOTIDE SEQUENCE [LARGE SCALE GENOMIC DNA]</scope>
    <source>
        <strain evidence="17">DSM 44100</strain>
    </source>
</reference>
<evidence type="ECO:0000256" key="1">
    <source>
        <dbReference type="ARBA" id="ARBA00001974"/>
    </source>
</evidence>
<dbReference type="EMBL" id="FMCU01000005">
    <property type="protein sequence ID" value="SCF15637.1"/>
    <property type="molecule type" value="Genomic_DNA"/>
</dbReference>